<evidence type="ECO:0000256" key="1">
    <source>
        <dbReference type="ARBA" id="ARBA00004141"/>
    </source>
</evidence>
<name>A0A932CLP8_UNCTE</name>
<dbReference type="Gene3D" id="1.10.287.70">
    <property type="match status" value="1"/>
</dbReference>
<dbReference type="PANTHER" id="PTHR43833">
    <property type="entry name" value="POTASSIUM CHANNEL PROTEIN 2-RELATED-RELATED"/>
    <property type="match status" value="1"/>
</dbReference>
<organism evidence="10 11">
    <name type="scientific">Tectimicrobiota bacterium</name>
    <dbReference type="NCBI Taxonomy" id="2528274"/>
    <lineage>
        <taxon>Bacteria</taxon>
        <taxon>Pseudomonadati</taxon>
        <taxon>Nitrospinota/Tectimicrobiota group</taxon>
        <taxon>Candidatus Tectimicrobiota</taxon>
    </lineage>
</organism>
<dbReference type="PRINTS" id="PR01333">
    <property type="entry name" value="2POREKCHANEL"/>
</dbReference>
<dbReference type="InterPro" id="IPR003280">
    <property type="entry name" value="2pore_dom_K_chnl"/>
</dbReference>
<evidence type="ECO:0000259" key="9">
    <source>
        <dbReference type="Pfam" id="PF07885"/>
    </source>
</evidence>
<evidence type="ECO:0000313" key="11">
    <source>
        <dbReference type="Proteomes" id="UP000769766"/>
    </source>
</evidence>
<proteinExistence type="predicted"/>
<feature type="transmembrane region" description="Helical" evidence="8">
    <location>
        <begin position="62"/>
        <end position="83"/>
    </location>
</feature>
<comment type="subcellular location">
    <subcellularLocation>
        <location evidence="1">Membrane</location>
        <topology evidence="1">Multi-pass membrane protein</topology>
    </subcellularLocation>
</comment>
<gene>
    <name evidence="10" type="ORF">HYY20_01125</name>
</gene>
<evidence type="ECO:0000256" key="5">
    <source>
        <dbReference type="ARBA" id="ARBA00023065"/>
    </source>
</evidence>
<sequence>MGDLRLSEQTQLKYALLILAFVTAIGVMGYRLIEGWSYLDALYMTVITLATIGYGETHALSLAGRVFTIVLILLGVGTVAYAIRNASKVMLEGELRQGLGRRKLERKIKALKDHYVVCGYG</sequence>
<comment type="caution">
    <text evidence="10">The sequence shown here is derived from an EMBL/GenBank/DDBJ whole genome shotgun (WGS) entry which is preliminary data.</text>
</comment>
<dbReference type="AlphaFoldDB" id="A0A932CLP8"/>
<accession>A0A932CLP8</accession>
<keyword evidence="5" id="KW-0406">Ion transport</keyword>
<dbReference type="InterPro" id="IPR050721">
    <property type="entry name" value="Trk_Ktr_HKT_K-transport"/>
</dbReference>
<evidence type="ECO:0000313" key="10">
    <source>
        <dbReference type="EMBL" id="MBI2875464.1"/>
    </source>
</evidence>
<feature type="domain" description="Potassium channel" evidence="9">
    <location>
        <begin position="18"/>
        <end position="90"/>
    </location>
</feature>
<evidence type="ECO:0000256" key="8">
    <source>
        <dbReference type="SAM" id="Phobius"/>
    </source>
</evidence>
<keyword evidence="3 8" id="KW-0812">Transmembrane</keyword>
<evidence type="ECO:0000256" key="3">
    <source>
        <dbReference type="ARBA" id="ARBA00022692"/>
    </source>
</evidence>
<evidence type="ECO:0000256" key="6">
    <source>
        <dbReference type="ARBA" id="ARBA00023136"/>
    </source>
</evidence>
<keyword evidence="6 8" id="KW-0472">Membrane</keyword>
<dbReference type="GO" id="GO:0016020">
    <property type="term" value="C:membrane"/>
    <property type="evidence" value="ECO:0007669"/>
    <property type="project" value="UniProtKB-SubCell"/>
</dbReference>
<dbReference type="EMBL" id="JACPRF010000033">
    <property type="protein sequence ID" value="MBI2875464.1"/>
    <property type="molecule type" value="Genomic_DNA"/>
</dbReference>
<keyword evidence="4 8" id="KW-1133">Transmembrane helix</keyword>
<protein>
    <submittedName>
        <fullName evidence="10">Two pore domain potassium channel family protein</fullName>
    </submittedName>
</protein>
<dbReference type="InterPro" id="IPR013099">
    <property type="entry name" value="K_chnl_dom"/>
</dbReference>
<dbReference type="Proteomes" id="UP000769766">
    <property type="component" value="Unassembled WGS sequence"/>
</dbReference>
<dbReference type="Pfam" id="PF07885">
    <property type="entry name" value="Ion_trans_2"/>
    <property type="match status" value="1"/>
</dbReference>
<dbReference type="SUPFAM" id="SSF81324">
    <property type="entry name" value="Voltage-gated potassium channels"/>
    <property type="match status" value="1"/>
</dbReference>
<dbReference type="PANTHER" id="PTHR43833:SF9">
    <property type="entry name" value="POTASSIUM CHANNEL PROTEIN YUGO-RELATED"/>
    <property type="match status" value="1"/>
</dbReference>
<feature type="transmembrane region" description="Helical" evidence="8">
    <location>
        <begin position="12"/>
        <end position="30"/>
    </location>
</feature>
<dbReference type="GO" id="GO:0005267">
    <property type="term" value="F:potassium channel activity"/>
    <property type="evidence" value="ECO:0007669"/>
    <property type="project" value="InterPro"/>
</dbReference>
<evidence type="ECO:0000256" key="4">
    <source>
        <dbReference type="ARBA" id="ARBA00022989"/>
    </source>
</evidence>
<keyword evidence="2" id="KW-0813">Transport</keyword>
<evidence type="ECO:0000256" key="7">
    <source>
        <dbReference type="ARBA" id="ARBA00023303"/>
    </source>
</evidence>
<reference evidence="10" key="1">
    <citation type="submission" date="2020-07" db="EMBL/GenBank/DDBJ databases">
        <title>Huge and variable diversity of episymbiotic CPR bacteria and DPANN archaea in groundwater ecosystems.</title>
        <authorList>
            <person name="He C.Y."/>
            <person name="Keren R."/>
            <person name="Whittaker M."/>
            <person name="Farag I.F."/>
            <person name="Doudna J."/>
            <person name="Cate J.H.D."/>
            <person name="Banfield J.F."/>
        </authorList>
    </citation>
    <scope>NUCLEOTIDE SEQUENCE</scope>
    <source>
        <strain evidence="10">NC_groundwater_672_Ag_B-0.1um_62_36</strain>
    </source>
</reference>
<evidence type="ECO:0000256" key="2">
    <source>
        <dbReference type="ARBA" id="ARBA00022448"/>
    </source>
</evidence>
<keyword evidence="7 10" id="KW-0407">Ion channel</keyword>